<gene>
    <name evidence="1" type="ORF">QFC19_004185</name>
</gene>
<comment type="caution">
    <text evidence="1">The sequence shown here is derived from an EMBL/GenBank/DDBJ whole genome shotgun (WGS) entry which is preliminary data.</text>
</comment>
<accession>A0ACC2VZK3</accession>
<organism evidence="1 2">
    <name type="scientific">Naganishia cerealis</name>
    <dbReference type="NCBI Taxonomy" id="610337"/>
    <lineage>
        <taxon>Eukaryota</taxon>
        <taxon>Fungi</taxon>
        <taxon>Dikarya</taxon>
        <taxon>Basidiomycota</taxon>
        <taxon>Agaricomycotina</taxon>
        <taxon>Tremellomycetes</taxon>
        <taxon>Filobasidiales</taxon>
        <taxon>Filobasidiaceae</taxon>
        <taxon>Naganishia</taxon>
    </lineage>
</organism>
<reference evidence="1" key="1">
    <citation type="submission" date="2023-04" db="EMBL/GenBank/DDBJ databases">
        <title>Draft Genome sequencing of Naganishia species isolated from polar environments using Oxford Nanopore Technology.</title>
        <authorList>
            <person name="Leo P."/>
            <person name="Venkateswaran K."/>
        </authorList>
    </citation>
    <scope>NUCLEOTIDE SEQUENCE</scope>
    <source>
        <strain evidence="1">MNA-CCFEE 5261</strain>
    </source>
</reference>
<dbReference type="Proteomes" id="UP001241377">
    <property type="component" value="Unassembled WGS sequence"/>
</dbReference>
<protein>
    <submittedName>
        <fullName evidence="1">Uncharacterized protein</fullName>
    </submittedName>
</protein>
<sequence length="283" mass="30543">MDSLSSHLAPLHTPARTVQDADRDIADLRLAMVGMGKTMANWLETVEESCGIVSEGRLETALQGLRRLRETLINGATTTTTELAKDWAWSHELATTPSIYSTVSTDSPLDTDGVPLEALAGDMTTSSGINQQSAGPPHQEKDAIPTDTFPLGSTPSTASSPMYLQSPSNFSRTPRSQYTSHTASSQRVAPTRNAQEPALSLHESTDFQMERRPIANDTQFQESAATPSLKIAERETFSVQARNLHNVDVDPLSGQVTVTGEHGSSVYGLKRLSRDPLKGLGIL</sequence>
<dbReference type="EMBL" id="JASBWR010000043">
    <property type="protein sequence ID" value="KAJ9104051.1"/>
    <property type="molecule type" value="Genomic_DNA"/>
</dbReference>
<evidence type="ECO:0000313" key="1">
    <source>
        <dbReference type="EMBL" id="KAJ9104051.1"/>
    </source>
</evidence>
<evidence type="ECO:0000313" key="2">
    <source>
        <dbReference type="Proteomes" id="UP001241377"/>
    </source>
</evidence>
<name>A0ACC2VZK3_9TREE</name>
<proteinExistence type="predicted"/>
<keyword evidence="2" id="KW-1185">Reference proteome</keyword>